<organism evidence="3 4">
    <name type="scientific">Paramecium sonneborni</name>
    <dbReference type="NCBI Taxonomy" id="65129"/>
    <lineage>
        <taxon>Eukaryota</taxon>
        <taxon>Sar</taxon>
        <taxon>Alveolata</taxon>
        <taxon>Ciliophora</taxon>
        <taxon>Intramacronucleata</taxon>
        <taxon>Oligohymenophorea</taxon>
        <taxon>Peniculida</taxon>
        <taxon>Parameciidae</taxon>
        <taxon>Paramecium</taxon>
    </lineage>
</organism>
<keyword evidence="2" id="KW-0802">TPR repeat</keyword>
<dbReference type="PANTHER" id="PTHR44943:SF4">
    <property type="entry name" value="TPR REPEAT-CONTAINING PROTEIN MJ0798"/>
    <property type="match status" value="1"/>
</dbReference>
<name>A0A8S1RLH7_9CILI</name>
<dbReference type="Pfam" id="PF13181">
    <property type="entry name" value="TPR_8"/>
    <property type="match status" value="3"/>
</dbReference>
<dbReference type="AlphaFoldDB" id="A0A8S1RLH7"/>
<evidence type="ECO:0000256" key="2">
    <source>
        <dbReference type="ARBA" id="ARBA00022803"/>
    </source>
</evidence>
<dbReference type="EMBL" id="CAJJDN010000205">
    <property type="protein sequence ID" value="CAD8129036.1"/>
    <property type="molecule type" value="Genomic_DNA"/>
</dbReference>
<keyword evidence="4" id="KW-1185">Reference proteome</keyword>
<proteinExistence type="predicted"/>
<reference evidence="3" key="1">
    <citation type="submission" date="2021-01" db="EMBL/GenBank/DDBJ databases">
        <authorList>
            <consortium name="Genoscope - CEA"/>
            <person name="William W."/>
        </authorList>
    </citation>
    <scope>NUCLEOTIDE SEQUENCE</scope>
</reference>
<gene>
    <name evidence="3" type="ORF">PSON_ATCC_30995.1.T2050006</name>
</gene>
<sequence length="194" mass="22788">MQLQLGIKLVREIKRISKYKKQIKRVNIRRNRIYKNPTDQKKKDLNYLFILLIQVLSNQDKVKEAIDKSKLQILKMIQHGIGRDQHYLFIQIVNNLNKYQEAIDCYDKSIAIIPKNDMACSNKGYALHNLKNNIDAILFYDKALSIKITSLRLMRKADSLFELGKKQEAKQFYQAALVKGSNDKVYIQKQLQML</sequence>
<dbReference type="InterPro" id="IPR051685">
    <property type="entry name" value="Ycf3/AcsC/BcsC/TPR_MFPF"/>
</dbReference>
<dbReference type="PANTHER" id="PTHR44943">
    <property type="entry name" value="CELLULOSE SYNTHASE OPERON PROTEIN C"/>
    <property type="match status" value="1"/>
</dbReference>
<keyword evidence="1" id="KW-0677">Repeat</keyword>
<evidence type="ECO:0000313" key="3">
    <source>
        <dbReference type="EMBL" id="CAD8129036.1"/>
    </source>
</evidence>
<evidence type="ECO:0000313" key="4">
    <source>
        <dbReference type="Proteomes" id="UP000692954"/>
    </source>
</evidence>
<dbReference type="OrthoDB" id="310386at2759"/>
<evidence type="ECO:0000256" key="1">
    <source>
        <dbReference type="ARBA" id="ARBA00022737"/>
    </source>
</evidence>
<evidence type="ECO:0008006" key="5">
    <source>
        <dbReference type="Google" id="ProtNLM"/>
    </source>
</evidence>
<dbReference type="InterPro" id="IPR019734">
    <property type="entry name" value="TPR_rpt"/>
</dbReference>
<dbReference type="Proteomes" id="UP000692954">
    <property type="component" value="Unassembled WGS sequence"/>
</dbReference>
<dbReference type="SMART" id="SM00028">
    <property type="entry name" value="TPR"/>
    <property type="match status" value="3"/>
</dbReference>
<accession>A0A8S1RLH7</accession>
<comment type="caution">
    <text evidence="3">The sequence shown here is derived from an EMBL/GenBank/DDBJ whole genome shotgun (WGS) entry which is preliminary data.</text>
</comment>
<protein>
    <recommendedName>
        <fullName evidence="5">Tetratricopeptide repeat protein</fullName>
    </recommendedName>
</protein>